<evidence type="ECO:0000313" key="2">
    <source>
        <dbReference type="EMBL" id="KAJ8427606.1"/>
    </source>
</evidence>
<feature type="compositionally biased region" description="Basic and acidic residues" evidence="1">
    <location>
        <begin position="17"/>
        <end position="32"/>
    </location>
</feature>
<proteinExistence type="predicted"/>
<keyword evidence="3" id="KW-1185">Reference proteome</keyword>
<dbReference type="Proteomes" id="UP001153076">
    <property type="component" value="Unassembled WGS sequence"/>
</dbReference>
<feature type="compositionally biased region" description="Basic and acidic residues" evidence="1">
    <location>
        <begin position="122"/>
        <end position="134"/>
    </location>
</feature>
<organism evidence="2 3">
    <name type="scientific">Carnegiea gigantea</name>
    <dbReference type="NCBI Taxonomy" id="171969"/>
    <lineage>
        <taxon>Eukaryota</taxon>
        <taxon>Viridiplantae</taxon>
        <taxon>Streptophyta</taxon>
        <taxon>Embryophyta</taxon>
        <taxon>Tracheophyta</taxon>
        <taxon>Spermatophyta</taxon>
        <taxon>Magnoliopsida</taxon>
        <taxon>eudicotyledons</taxon>
        <taxon>Gunneridae</taxon>
        <taxon>Pentapetalae</taxon>
        <taxon>Caryophyllales</taxon>
        <taxon>Cactineae</taxon>
        <taxon>Cactaceae</taxon>
        <taxon>Cactoideae</taxon>
        <taxon>Echinocereeae</taxon>
        <taxon>Carnegiea</taxon>
    </lineage>
</organism>
<reference evidence="2" key="1">
    <citation type="submission" date="2022-04" db="EMBL/GenBank/DDBJ databases">
        <title>Carnegiea gigantea Genome sequencing and assembly v2.</title>
        <authorList>
            <person name="Copetti D."/>
            <person name="Sanderson M.J."/>
            <person name="Burquez A."/>
            <person name="Wojciechowski M.F."/>
        </authorList>
    </citation>
    <scope>NUCLEOTIDE SEQUENCE</scope>
    <source>
        <strain evidence="2">SGP5-SGP5p</strain>
        <tissue evidence="2">Aerial part</tissue>
    </source>
</reference>
<sequence length="184" mass="20505">MALRVPKSCPGQSDGGRLNERHMSPHNYDRHLTTPRNRCQGHECLDVKKVKIPNLRLYDGTANAEDYGQGSTKDDNVANVNAKNGNASSHEYEELTIEENEDGNPVVAVQVSLKSVRHQKKLREQSPKGERVSTRDQTSQEHQTSGNSWPSCICREIHNLLVGHLATPLRFAQRRGPLAPPEPA</sequence>
<gene>
    <name evidence="2" type="ORF">Cgig2_020628</name>
</gene>
<name>A0A9Q1GYC3_9CARY</name>
<protein>
    <submittedName>
        <fullName evidence="2">Uncharacterized protein</fullName>
    </submittedName>
</protein>
<comment type="caution">
    <text evidence="2">The sequence shown here is derived from an EMBL/GenBank/DDBJ whole genome shotgun (WGS) entry which is preliminary data.</text>
</comment>
<feature type="region of interest" description="Disordered" evidence="1">
    <location>
        <begin position="65"/>
        <end position="149"/>
    </location>
</feature>
<feature type="region of interest" description="Disordered" evidence="1">
    <location>
        <begin position="1"/>
        <end position="34"/>
    </location>
</feature>
<dbReference type="EMBL" id="JAKOGI010001124">
    <property type="protein sequence ID" value="KAJ8427606.1"/>
    <property type="molecule type" value="Genomic_DNA"/>
</dbReference>
<accession>A0A9Q1GYC3</accession>
<evidence type="ECO:0000256" key="1">
    <source>
        <dbReference type="SAM" id="MobiDB-lite"/>
    </source>
</evidence>
<feature type="compositionally biased region" description="Polar residues" evidence="1">
    <location>
        <begin position="135"/>
        <end position="149"/>
    </location>
</feature>
<evidence type="ECO:0000313" key="3">
    <source>
        <dbReference type="Proteomes" id="UP001153076"/>
    </source>
</evidence>
<dbReference type="AlphaFoldDB" id="A0A9Q1GYC3"/>